<organism evidence="3 4">
    <name type="scientific">Acanthopleuribacter pedis</name>
    <dbReference type="NCBI Taxonomy" id="442870"/>
    <lineage>
        <taxon>Bacteria</taxon>
        <taxon>Pseudomonadati</taxon>
        <taxon>Acidobacteriota</taxon>
        <taxon>Holophagae</taxon>
        <taxon>Acanthopleuribacterales</taxon>
        <taxon>Acanthopleuribacteraceae</taxon>
        <taxon>Acanthopleuribacter</taxon>
    </lineage>
</organism>
<evidence type="ECO:0000259" key="2">
    <source>
        <dbReference type="Pfam" id="PF03432"/>
    </source>
</evidence>
<accession>A0A8J7U8A8</accession>
<name>A0A8J7U8A8_9BACT</name>
<dbReference type="EMBL" id="JAFREP010000063">
    <property type="protein sequence ID" value="MBO1323383.1"/>
    <property type="molecule type" value="Genomic_DNA"/>
</dbReference>
<dbReference type="Pfam" id="PF03432">
    <property type="entry name" value="Relaxase"/>
    <property type="match status" value="1"/>
</dbReference>
<keyword evidence="4" id="KW-1185">Reference proteome</keyword>
<sequence length="362" mass="41081">MIPVINHGAGFRGILQYAIQKEGAYVIGHVQGSVDELSADFGVIRGKNQRVRKPVLHMSLAIHPSEHLSDHRWIEIVRKMMVRLGYQNNFYVIVRHTDEPQEHVHVIASRIRSDTYKTVDTYQERWRASSIAAQLEQEYGLQKAALDVYRGKERPSREREKRGEAAMRKARGVTSSKAIIRARIDAACTGRPTMTAFIERLARYGVGFKANVGGEHISGVTYELNGFFVQGSKIGRSWNTLLKRVDYRQDRDFAAVCHAKARLNRPPEDLSPEAAKALDQQTLQSTLKRLRPTRKQRASAGRQPFGAPAPPRALGRRRPGELQEILQILGQAAHRIDANPFSSTQQKEEEDRDQRNPDRHRS</sequence>
<feature type="domain" description="MobA/VirD2-like nuclease" evidence="2">
    <location>
        <begin position="22"/>
        <end position="141"/>
    </location>
</feature>
<evidence type="ECO:0000313" key="3">
    <source>
        <dbReference type="EMBL" id="MBO1323383.1"/>
    </source>
</evidence>
<proteinExistence type="predicted"/>
<evidence type="ECO:0000313" key="4">
    <source>
        <dbReference type="Proteomes" id="UP000664417"/>
    </source>
</evidence>
<reference evidence="3" key="1">
    <citation type="submission" date="2021-03" db="EMBL/GenBank/DDBJ databases">
        <authorList>
            <person name="Wang G."/>
        </authorList>
    </citation>
    <scope>NUCLEOTIDE SEQUENCE</scope>
    <source>
        <strain evidence="3">KCTC 12899</strain>
    </source>
</reference>
<feature type="compositionally biased region" description="Basic and acidic residues" evidence="1">
    <location>
        <begin position="346"/>
        <end position="362"/>
    </location>
</feature>
<dbReference type="InterPro" id="IPR005094">
    <property type="entry name" value="Endonuclease_MobA/VirD2"/>
</dbReference>
<comment type="caution">
    <text evidence="3">The sequence shown here is derived from an EMBL/GenBank/DDBJ whole genome shotgun (WGS) entry which is preliminary data.</text>
</comment>
<dbReference type="Proteomes" id="UP000664417">
    <property type="component" value="Unassembled WGS sequence"/>
</dbReference>
<gene>
    <name evidence="3" type="ORF">J3U88_33260</name>
</gene>
<dbReference type="AlphaFoldDB" id="A0A8J7U8A8"/>
<feature type="region of interest" description="Disordered" evidence="1">
    <location>
        <begin position="285"/>
        <end position="362"/>
    </location>
</feature>
<dbReference type="RefSeq" id="WP_207863536.1">
    <property type="nucleotide sequence ID" value="NZ_JAFREP010000063.1"/>
</dbReference>
<feature type="compositionally biased region" description="Basic residues" evidence="1">
    <location>
        <begin position="288"/>
        <end position="297"/>
    </location>
</feature>
<protein>
    <submittedName>
        <fullName evidence="3">Relaxase/mobilization nuclease domain-containing protein</fullName>
    </submittedName>
</protein>
<evidence type="ECO:0000256" key="1">
    <source>
        <dbReference type="SAM" id="MobiDB-lite"/>
    </source>
</evidence>